<dbReference type="Gene3D" id="3.30.450.20">
    <property type="entry name" value="PAS domain"/>
    <property type="match status" value="1"/>
</dbReference>
<evidence type="ECO:0000259" key="7">
    <source>
        <dbReference type="PROSITE" id="PS50109"/>
    </source>
</evidence>
<dbReference type="InterPro" id="IPR001610">
    <property type="entry name" value="PAC"/>
</dbReference>
<dbReference type="SMART" id="SM00065">
    <property type="entry name" value="GAF"/>
    <property type="match status" value="1"/>
</dbReference>
<dbReference type="PANTHER" id="PTHR43065:SF42">
    <property type="entry name" value="TWO-COMPONENT SENSOR PPRA"/>
    <property type="match status" value="1"/>
</dbReference>
<dbReference type="PROSITE" id="PS50109">
    <property type="entry name" value="HIS_KIN"/>
    <property type="match status" value="1"/>
</dbReference>
<dbReference type="SMART" id="SM00086">
    <property type="entry name" value="PAC"/>
    <property type="match status" value="1"/>
</dbReference>
<dbReference type="Gene3D" id="3.40.50.2300">
    <property type="match status" value="1"/>
</dbReference>
<keyword evidence="3 6" id="KW-0597">Phosphoprotein</keyword>
<dbReference type="InterPro" id="IPR036890">
    <property type="entry name" value="HATPase_C_sf"/>
</dbReference>
<dbReference type="InterPro" id="IPR036097">
    <property type="entry name" value="HisK_dim/P_sf"/>
</dbReference>
<dbReference type="PROSITE" id="PS50110">
    <property type="entry name" value="RESPONSE_REGULATORY"/>
    <property type="match status" value="1"/>
</dbReference>
<reference evidence="11 12" key="1">
    <citation type="journal article" date="2018" name="Nat. Biotechnol.">
        <title>A standardized bacterial taxonomy based on genome phylogeny substantially revises the tree of life.</title>
        <authorList>
            <person name="Parks D.H."/>
            <person name="Chuvochina M."/>
            <person name="Waite D.W."/>
            <person name="Rinke C."/>
            <person name="Skarshewski A."/>
            <person name="Chaumeil P.A."/>
            <person name="Hugenholtz P."/>
        </authorList>
    </citation>
    <scope>NUCLEOTIDE SEQUENCE [LARGE SCALE GENOMIC DNA]</scope>
    <source>
        <strain evidence="11">UBA8844</strain>
    </source>
</reference>
<dbReference type="InterPro" id="IPR035965">
    <property type="entry name" value="PAS-like_dom_sf"/>
</dbReference>
<dbReference type="OMA" id="WLPLTEM"/>
<gene>
    <name evidence="11" type="ORF">DGD08_11730</name>
</gene>
<evidence type="ECO:0000259" key="9">
    <source>
        <dbReference type="PROSITE" id="PS50112"/>
    </source>
</evidence>
<dbReference type="SUPFAM" id="SSF47384">
    <property type="entry name" value="Homodimeric domain of signal transducing histidine kinase"/>
    <property type="match status" value="1"/>
</dbReference>
<dbReference type="InterPro" id="IPR011006">
    <property type="entry name" value="CheY-like_superfamily"/>
</dbReference>
<organism evidence="11 12">
    <name type="scientific">Gemmatimonas aurantiaca</name>
    <dbReference type="NCBI Taxonomy" id="173480"/>
    <lineage>
        <taxon>Bacteria</taxon>
        <taxon>Pseudomonadati</taxon>
        <taxon>Gemmatimonadota</taxon>
        <taxon>Gemmatimonadia</taxon>
        <taxon>Gemmatimonadales</taxon>
        <taxon>Gemmatimonadaceae</taxon>
        <taxon>Gemmatimonas</taxon>
    </lineage>
</organism>
<dbReference type="SUPFAM" id="SSF55874">
    <property type="entry name" value="ATPase domain of HSP90 chaperone/DNA topoisomerase II/histidine kinase"/>
    <property type="match status" value="1"/>
</dbReference>
<evidence type="ECO:0000313" key="12">
    <source>
        <dbReference type="Proteomes" id="UP000264071"/>
    </source>
</evidence>
<feature type="domain" description="Response regulatory" evidence="8">
    <location>
        <begin position="578"/>
        <end position="694"/>
    </location>
</feature>
<dbReference type="EMBL" id="DPIY01000010">
    <property type="protein sequence ID" value="HCT57862.1"/>
    <property type="molecule type" value="Genomic_DNA"/>
</dbReference>
<dbReference type="NCBIfam" id="TIGR00229">
    <property type="entry name" value="sensory_box"/>
    <property type="match status" value="1"/>
</dbReference>
<dbReference type="SUPFAM" id="SSF55781">
    <property type="entry name" value="GAF domain-like"/>
    <property type="match status" value="1"/>
</dbReference>
<dbReference type="Pfam" id="PF00072">
    <property type="entry name" value="Response_reg"/>
    <property type="match status" value="1"/>
</dbReference>
<dbReference type="InterPro" id="IPR004358">
    <property type="entry name" value="Sig_transdc_His_kin-like_C"/>
</dbReference>
<sequence>MTSTSGVPDSDLRALLGAVAAASSFEGSLDAICLGVEALLPGARCTILLVDPAAGLLEPGSAPSMSPEFVALTRHLPIGADIATCGRAAATRQVVISEDIRIAPSWARWAAAVEPFGFRSCWSMPILTLDSTVVGTFAIYRQRVGAPSEHELRLMEDVARVAALLIGRSQDHRTVASENTLRDAIESRRFIDRIMQAIPDVVYTFDLAERRMTFVTPSCERVVGYSVAEIMELGAELWMRLVHPEDLTALAAYTENWKGTMDPEVRSIEYRILHRTGGWRWLVQRSLVLSRDAKGQPTTTLGVLQDVTDIRLSEQRLRQAERMEALGRLAGGIAHDFNNLLTVILHSAESVDGTITDDAAREANADVMAAATRARDLVHRILTFSRMRDAVRERFRLADVVGEAVRFFVVSKPSTLELDVQLAAECCELEGDPSQFQQVVLNLCANAEYALRGVRDAQLEIWLSTEVVTEDTAAAMQVAPGHWAHLTVRDNGSGMSEDALTRVFEPFFTTKPQGDGTGLGMAVTLGIVQSHGGHVQVRSQLHRGTTVEVWVPMLEAGKESRPAPSSVADAARAPRTRRILVVDDEPAVARALTRLLSSIGHEVTTETDPEDALQSVVRNPMAFDVILTDQTMPGMTGDALARAVLSIRPDLPVVLCSGYSEHYQLDDAQRDGIHAFLTKPLDREQVRSLLDSLN</sequence>
<dbReference type="InterPro" id="IPR003018">
    <property type="entry name" value="GAF"/>
</dbReference>
<dbReference type="Gene3D" id="3.30.565.10">
    <property type="entry name" value="Histidine kinase-like ATPase, C-terminal domain"/>
    <property type="match status" value="1"/>
</dbReference>
<dbReference type="SMART" id="SM00387">
    <property type="entry name" value="HATPase_c"/>
    <property type="match status" value="1"/>
</dbReference>
<dbReference type="Gene3D" id="3.30.450.40">
    <property type="match status" value="1"/>
</dbReference>
<feature type="modified residue" description="4-aspartylphosphate" evidence="6">
    <location>
        <position position="629"/>
    </location>
</feature>
<evidence type="ECO:0000259" key="10">
    <source>
        <dbReference type="PROSITE" id="PS50113"/>
    </source>
</evidence>
<dbReference type="AlphaFoldDB" id="A0A3D4VAT7"/>
<proteinExistence type="predicted"/>
<dbReference type="SMART" id="SM00448">
    <property type="entry name" value="REC"/>
    <property type="match status" value="1"/>
</dbReference>
<dbReference type="SUPFAM" id="SSF52172">
    <property type="entry name" value="CheY-like"/>
    <property type="match status" value="1"/>
</dbReference>
<dbReference type="PRINTS" id="PR00344">
    <property type="entry name" value="BCTRLSENSOR"/>
</dbReference>
<dbReference type="CDD" id="cd00082">
    <property type="entry name" value="HisKA"/>
    <property type="match status" value="1"/>
</dbReference>
<feature type="domain" description="Histidine kinase" evidence="7">
    <location>
        <begin position="332"/>
        <end position="555"/>
    </location>
</feature>
<keyword evidence="5" id="KW-0418">Kinase</keyword>
<dbReference type="PROSITE" id="PS50112">
    <property type="entry name" value="PAS"/>
    <property type="match status" value="1"/>
</dbReference>
<dbReference type="SUPFAM" id="SSF55785">
    <property type="entry name" value="PYP-like sensor domain (PAS domain)"/>
    <property type="match status" value="1"/>
</dbReference>
<evidence type="ECO:0000256" key="6">
    <source>
        <dbReference type="PROSITE-ProRule" id="PRU00169"/>
    </source>
</evidence>
<comment type="caution">
    <text evidence="11">The sequence shown here is derived from an EMBL/GenBank/DDBJ whole genome shotgun (WGS) entry which is preliminary data.</text>
</comment>
<dbReference type="PANTHER" id="PTHR43065">
    <property type="entry name" value="SENSOR HISTIDINE KINASE"/>
    <property type="match status" value="1"/>
</dbReference>
<comment type="catalytic activity">
    <reaction evidence="1">
        <text>ATP + protein L-histidine = ADP + protein N-phospho-L-histidine.</text>
        <dbReference type="EC" id="2.7.13.3"/>
    </reaction>
</comment>
<keyword evidence="4" id="KW-0808">Transferase</keyword>
<feature type="domain" description="PAC" evidence="10">
    <location>
        <begin position="266"/>
        <end position="319"/>
    </location>
</feature>
<evidence type="ECO:0000256" key="5">
    <source>
        <dbReference type="ARBA" id="ARBA00022777"/>
    </source>
</evidence>
<dbReference type="InterPro" id="IPR029016">
    <property type="entry name" value="GAF-like_dom_sf"/>
</dbReference>
<name>A0A3D4VAT7_9BACT</name>
<dbReference type="CDD" id="cd00156">
    <property type="entry name" value="REC"/>
    <property type="match status" value="1"/>
</dbReference>
<dbReference type="CDD" id="cd00130">
    <property type="entry name" value="PAS"/>
    <property type="match status" value="1"/>
</dbReference>
<dbReference type="InterPro" id="IPR005467">
    <property type="entry name" value="His_kinase_dom"/>
</dbReference>
<dbReference type="Gene3D" id="1.10.287.130">
    <property type="match status" value="1"/>
</dbReference>
<dbReference type="Proteomes" id="UP000264071">
    <property type="component" value="Unassembled WGS sequence"/>
</dbReference>
<evidence type="ECO:0000256" key="2">
    <source>
        <dbReference type="ARBA" id="ARBA00012438"/>
    </source>
</evidence>
<dbReference type="InterPro" id="IPR013655">
    <property type="entry name" value="PAS_fold_3"/>
</dbReference>
<protein>
    <recommendedName>
        <fullName evidence="2">histidine kinase</fullName>
        <ecNumber evidence="2">2.7.13.3</ecNumber>
    </recommendedName>
</protein>
<dbReference type="InterPro" id="IPR003661">
    <property type="entry name" value="HisK_dim/P_dom"/>
</dbReference>
<accession>A0A3D4VAT7</accession>
<evidence type="ECO:0000256" key="1">
    <source>
        <dbReference type="ARBA" id="ARBA00000085"/>
    </source>
</evidence>
<dbReference type="Pfam" id="PF08447">
    <property type="entry name" value="PAS_3"/>
    <property type="match status" value="1"/>
</dbReference>
<evidence type="ECO:0000256" key="4">
    <source>
        <dbReference type="ARBA" id="ARBA00022679"/>
    </source>
</evidence>
<dbReference type="Pfam" id="PF01590">
    <property type="entry name" value="GAF"/>
    <property type="match status" value="1"/>
</dbReference>
<evidence type="ECO:0000256" key="3">
    <source>
        <dbReference type="ARBA" id="ARBA00022553"/>
    </source>
</evidence>
<evidence type="ECO:0000259" key="8">
    <source>
        <dbReference type="PROSITE" id="PS50110"/>
    </source>
</evidence>
<dbReference type="PROSITE" id="PS50113">
    <property type="entry name" value="PAC"/>
    <property type="match status" value="1"/>
</dbReference>
<dbReference type="EC" id="2.7.13.3" evidence="2"/>
<dbReference type="SMART" id="SM00388">
    <property type="entry name" value="HisKA"/>
    <property type="match status" value="1"/>
</dbReference>
<dbReference type="InterPro" id="IPR001789">
    <property type="entry name" value="Sig_transdc_resp-reg_receiver"/>
</dbReference>
<dbReference type="Pfam" id="PF02518">
    <property type="entry name" value="HATPase_c"/>
    <property type="match status" value="1"/>
</dbReference>
<feature type="domain" description="PAS" evidence="9">
    <location>
        <begin position="187"/>
        <end position="246"/>
    </location>
</feature>
<dbReference type="InterPro" id="IPR003594">
    <property type="entry name" value="HATPase_dom"/>
</dbReference>
<dbReference type="InterPro" id="IPR000700">
    <property type="entry name" value="PAS-assoc_C"/>
</dbReference>
<dbReference type="InterPro" id="IPR000014">
    <property type="entry name" value="PAS"/>
</dbReference>
<evidence type="ECO:0000313" key="11">
    <source>
        <dbReference type="EMBL" id="HCT57862.1"/>
    </source>
</evidence>
<dbReference type="GO" id="GO:0000155">
    <property type="term" value="F:phosphorelay sensor kinase activity"/>
    <property type="evidence" value="ECO:0007669"/>
    <property type="project" value="InterPro"/>
</dbReference>
<dbReference type="SMART" id="SM00091">
    <property type="entry name" value="PAS"/>
    <property type="match status" value="1"/>
</dbReference>